<feature type="compositionally biased region" description="Low complexity" evidence="5">
    <location>
        <begin position="99"/>
        <end position="108"/>
    </location>
</feature>
<dbReference type="GeneID" id="108273311"/>
<feature type="compositionally biased region" description="Basic and acidic residues" evidence="5">
    <location>
        <begin position="146"/>
        <end position="169"/>
    </location>
</feature>
<evidence type="ECO:0000313" key="7">
    <source>
        <dbReference type="Proteomes" id="UP000221080"/>
    </source>
</evidence>
<keyword evidence="2 4" id="KW-0862">Zinc</keyword>
<keyword evidence="1 4" id="KW-0479">Metal-binding</keyword>
<dbReference type="PANTHER" id="PTHR15468">
    <property type="entry name" value="ZNF185"/>
    <property type="match status" value="1"/>
</dbReference>
<evidence type="ECO:0000256" key="1">
    <source>
        <dbReference type="ARBA" id="ARBA00022723"/>
    </source>
</evidence>
<evidence type="ECO:0000256" key="4">
    <source>
        <dbReference type="PROSITE-ProRule" id="PRU00125"/>
    </source>
</evidence>
<dbReference type="InterPro" id="IPR052621">
    <property type="entry name" value="Cell_Prolif/Cornif_Regul"/>
</dbReference>
<dbReference type="PANTHER" id="PTHR15468:SF12">
    <property type="match status" value="1"/>
</dbReference>
<keyword evidence="3 4" id="KW-0440">LIM domain</keyword>
<feature type="domain" description="LIM zinc-binding" evidence="6">
    <location>
        <begin position="269"/>
        <end position="335"/>
    </location>
</feature>
<name>A0A2D0S5D1_ICTPU</name>
<evidence type="ECO:0000256" key="3">
    <source>
        <dbReference type="ARBA" id="ARBA00023038"/>
    </source>
</evidence>
<dbReference type="GO" id="GO:0046872">
    <property type="term" value="F:metal ion binding"/>
    <property type="evidence" value="ECO:0007669"/>
    <property type="project" value="UniProtKB-KW"/>
</dbReference>
<dbReference type="RefSeq" id="XP_017337964.1">
    <property type="nucleotide sequence ID" value="XM_017482475.2"/>
</dbReference>
<keyword evidence="7" id="KW-1185">Reference proteome</keyword>
<evidence type="ECO:0000256" key="5">
    <source>
        <dbReference type="SAM" id="MobiDB-lite"/>
    </source>
</evidence>
<reference evidence="7" key="1">
    <citation type="journal article" date="2016" name="Nat. Commun.">
        <title>The channel catfish genome sequence provides insights into the evolution of scale formation in teleosts.</title>
        <authorList>
            <person name="Liu Z."/>
            <person name="Liu S."/>
            <person name="Yao J."/>
            <person name="Bao L."/>
            <person name="Zhang J."/>
            <person name="Li Y."/>
            <person name="Jiang C."/>
            <person name="Sun L."/>
            <person name="Wang R."/>
            <person name="Zhang Y."/>
            <person name="Zhou T."/>
            <person name="Zeng Q."/>
            <person name="Fu Q."/>
            <person name="Gao S."/>
            <person name="Li N."/>
            <person name="Koren S."/>
            <person name="Jiang Y."/>
            <person name="Zimin A."/>
            <person name="Xu P."/>
            <person name="Phillippy A.M."/>
            <person name="Geng X."/>
            <person name="Song L."/>
            <person name="Sun F."/>
            <person name="Li C."/>
            <person name="Wang X."/>
            <person name="Chen A."/>
            <person name="Jin Y."/>
            <person name="Yuan Z."/>
            <person name="Yang Y."/>
            <person name="Tan S."/>
            <person name="Peatman E."/>
            <person name="Lu J."/>
            <person name="Qin Z."/>
            <person name="Dunham R."/>
            <person name="Li Z."/>
            <person name="Sonstegard T."/>
            <person name="Feng J."/>
            <person name="Danzmann R.G."/>
            <person name="Schroeder S."/>
            <person name="Scheffler B."/>
            <person name="Duke M.V."/>
            <person name="Ballard L."/>
            <person name="Kucuktas H."/>
            <person name="Kaltenboeck L."/>
            <person name="Liu H."/>
            <person name="Armbruster J."/>
            <person name="Xie Y."/>
            <person name="Kirby M.L."/>
            <person name="Tian Y."/>
            <person name="Flanagan M.E."/>
            <person name="Mu W."/>
            <person name="Waldbieser G.C."/>
        </authorList>
    </citation>
    <scope>NUCLEOTIDE SEQUENCE [LARGE SCALE GENOMIC DNA]</scope>
    <source>
        <strain evidence="7">SDA103</strain>
    </source>
</reference>
<sequence>MYSSNTQQSLKSGVSPNLAIKSTHTRKKAPLQDNSWIKKDREEDEPGDENPNYSRDVLSSLETWNSTESKPADAKQSNKANLNTSVSSFTKSESRDFPNKNTTPTATKPPVPDKKTAFTTQSNNFTSRVFSGANSSEKMLNPVKKFMNEKSDPVSDPRKEVPDSTESKIKIPIPPTTTITSVRKTAETFTTPEKTYPSFASKKETDSKSLEQSSPKSPLDTYTSQQVNTTELTVGSTVKLISHASQSLHSPMNPTPVPSTASRIVGKRDLCSFCAKSIIEGERIILDDLQIFSHTFCFKCDICYHALGNLEAGDSLWVHRGRVTCANCYIKTKDQWYR</sequence>
<dbReference type="Gene3D" id="2.10.110.10">
    <property type="entry name" value="Cysteine Rich Protein"/>
    <property type="match status" value="1"/>
</dbReference>
<feature type="region of interest" description="Disordered" evidence="5">
    <location>
        <begin position="146"/>
        <end position="172"/>
    </location>
</feature>
<feature type="region of interest" description="Disordered" evidence="5">
    <location>
        <begin position="191"/>
        <end position="224"/>
    </location>
</feature>
<evidence type="ECO:0000256" key="2">
    <source>
        <dbReference type="ARBA" id="ARBA00022833"/>
    </source>
</evidence>
<feature type="compositionally biased region" description="Polar residues" evidence="5">
    <location>
        <begin position="118"/>
        <end position="133"/>
    </location>
</feature>
<feature type="compositionally biased region" description="Polar residues" evidence="5">
    <location>
        <begin position="1"/>
        <end position="15"/>
    </location>
</feature>
<accession>A0A2D0S5D1</accession>
<dbReference type="OrthoDB" id="9908139at2759"/>
<dbReference type="PROSITE" id="PS50023">
    <property type="entry name" value="LIM_DOMAIN_2"/>
    <property type="match status" value="1"/>
</dbReference>
<dbReference type="InterPro" id="IPR001781">
    <property type="entry name" value="Znf_LIM"/>
</dbReference>
<evidence type="ECO:0000259" key="6">
    <source>
        <dbReference type="PROSITE" id="PS50023"/>
    </source>
</evidence>
<feature type="region of interest" description="Disordered" evidence="5">
    <location>
        <begin position="1"/>
        <end position="133"/>
    </location>
</feature>
<gene>
    <name evidence="8" type="primary">LOC108273311</name>
</gene>
<reference evidence="8" key="2">
    <citation type="submission" date="2025-08" db="UniProtKB">
        <authorList>
            <consortium name="RefSeq"/>
        </authorList>
    </citation>
    <scope>IDENTIFICATION</scope>
    <source>
        <tissue evidence="8">Blood</tissue>
    </source>
</reference>
<dbReference type="KEGG" id="ipu:108273311"/>
<dbReference type="AlphaFoldDB" id="A0A2D0S5D1"/>
<dbReference type="Proteomes" id="UP000221080">
    <property type="component" value="Chromosome 12"/>
</dbReference>
<feature type="compositionally biased region" description="Polar residues" evidence="5">
    <location>
        <begin position="210"/>
        <end position="224"/>
    </location>
</feature>
<organism evidence="7 8">
    <name type="scientific">Ictalurus punctatus</name>
    <name type="common">Channel catfish</name>
    <name type="synonym">Silurus punctatus</name>
    <dbReference type="NCBI Taxonomy" id="7998"/>
    <lineage>
        <taxon>Eukaryota</taxon>
        <taxon>Metazoa</taxon>
        <taxon>Chordata</taxon>
        <taxon>Craniata</taxon>
        <taxon>Vertebrata</taxon>
        <taxon>Euteleostomi</taxon>
        <taxon>Actinopterygii</taxon>
        <taxon>Neopterygii</taxon>
        <taxon>Teleostei</taxon>
        <taxon>Ostariophysi</taxon>
        <taxon>Siluriformes</taxon>
        <taxon>Ictaluridae</taxon>
        <taxon>Ictalurus</taxon>
    </lineage>
</organism>
<protein>
    <submittedName>
        <fullName evidence="8">Zinc finger protein 185</fullName>
    </submittedName>
</protein>
<proteinExistence type="predicted"/>
<evidence type="ECO:0000313" key="8">
    <source>
        <dbReference type="RefSeq" id="XP_017337964.1"/>
    </source>
</evidence>
<feature type="compositionally biased region" description="Polar residues" evidence="5">
    <location>
        <begin position="60"/>
        <end position="91"/>
    </location>
</feature>